<protein>
    <submittedName>
        <fullName evidence="8">HpcH/HpaI aldolase/citrate lyase family protein</fullName>
    </submittedName>
</protein>
<dbReference type="GO" id="GO:0005737">
    <property type="term" value="C:cytoplasm"/>
    <property type="evidence" value="ECO:0007669"/>
    <property type="project" value="TreeGrafter"/>
</dbReference>
<evidence type="ECO:0000256" key="3">
    <source>
        <dbReference type="ARBA" id="ARBA00022723"/>
    </source>
</evidence>
<comment type="caution">
    <text evidence="8">The sequence shown here is derived from an EMBL/GenBank/DDBJ whole genome shotgun (WGS) entry which is preliminary data.</text>
</comment>
<evidence type="ECO:0000259" key="7">
    <source>
        <dbReference type="Pfam" id="PF03328"/>
    </source>
</evidence>
<feature type="domain" description="HpcH/HpaI aldolase/citrate lyase" evidence="7">
    <location>
        <begin position="20"/>
        <end position="244"/>
    </location>
</feature>
<dbReference type="GO" id="GO:0016832">
    <property type="term" value="F:aldehyde-lyase activity"/>
    <property type="evidence" value="ECO:0007669"/>
    <property type="project" value="UniProtKB-ARBA"/>
</dbReference>
<keyword evidence="5" id="KW-0670">Pyruvate</keyword>
<keyword evidence="4 8" id="KW-0456">Lyase</keyword>
<evidence type="ECO:0000256" key="2">
    <source>
        <dbReference type="ARBA" id="ARBA00005568"/>
    </source>
</evidence>
<dbReference type="GO" id="GO:0046872">
    <property type="term" value="F:metal ion binding"/>
    <property type="evidence" value="ECO:0007669"/>
    <property type="project" value="UniProtKB-KW"/>
</dbReference>
<dbReference type="InterPro" id="IPR015813">
    <property type="entry name" value="Pyrv/PenolPyrv_kinase-like_dom"/>
</dbReference>
<proteinExistence type="inferred from homology"/>
<evidence type="ECO:0000256" key="6">
    <source>
        <dbReference type="ARBA" id="ARBA00045074"/>
    </source>
</evidence>
<dbReference type="SUPFAM" id="SSF51621">
    <property type="entry name" value="Phosphoenolpyruvate/pyruvate domain"/>
    <property type="match status" value="1"/>
</dbReference>
<dbReference type="InterPro" id="IPR005000">
    <property type="entry name" value="Aldolase/citrate-lyase_domain"/>
</dbReference>
<dbReference type="InterPro" id="IPR050251">
    <property type="entry name" value="HpcH-HpaI_aldolase"/>
</dbReference>
<dbReference type="FunFam" id="3.20.20.60:FF:000004">
    <property type="entry name" value="5-keto-4-deoxy-D-glucarate aldolase"/>
    <property type="match status" value="1"/>
</dbReference>
<sequence>MPAPSNHFKHRLKAGECLHGIWLGFADPYATEMAATAGFDWLLIDGEHAPNDIRSIMAQLAILDGKESAAVVRLPNDDPTRVKQALDIGAQNLLIPMIETAEQAERCIRAAHYPPKGVRGVGSALARASKFGEITDYLATANDEVLVLLQVESMHGLDTLDDILALEGVDGIFIGPSDLAADMGYLGNVSAPPVREAVLDALRRIRAAGRIAGVLSADTSLIQNCKTAGANFVGVGIDVSLFTKALRALAAQYRS</sequence>
<dbReference type="PANTHER" id="PTHR30502">
    <property type="entry name" value="2-KETO-3-DEOXY-L-RHAMNONATE ALDOLASE"/>
    <property type="match status" value="1"/>
</dbReference>
<dbReference type="Gene3D" id="3.20.20.60">
    <property type="entry name" value="Phosphoenolpyruvate-binding domains"/>
    <property type="match status" value="1"/>
</dbReference>
<comment type="catalytic activity">
    <reaction evidence="6">
        <text>D-glyceraldehyde + pyruvate = 2-dehydro-3-deoxy-L-galactonate</text>
        <dbReference type="Rhea" id="RHEA:80055"/>
        <dbReference type="ChEBI" id="CHEBI:15361"/>
        <dbReference type="ChEBI" id="CHEBI:17378"/>
        <dbReference type="ChEBI" id="CHEBI:75545"/>
    </reaction>
</comment>
<dbReference type="PANTHER" id="PTHR30502:SF0">
    <property type="entry name" value="PHOSPHOENOLPYRUVATE CARBOXYLASE FAMILY PROTEIN"/>
    <property type="match status" value="1"/>
</dbReference>
<comment type="similarity">
    <text evidence="2">Belongs to the HpcH/HpaI aldolase family.</text>
</comment>
<dbReference type="Proteomes" id="UP000460650">
    <property type="component" value="Unassembled WGS sequence"/>
</dbReference>
<keyword evidence="3" id="KW-0479">Metal-binding</keyword>
<dbReference type="RefSeq" id="WP_151644454.1">
    <property type="nucleotide sequence ID" value="NZ_WBVY01000002.1"/>
</dbReference>
<gene>
    <name evidence="8" type="ORF">F9K94_06945</name>
</gene>
<comment type="cofactor">
    <cofactor evidence="1">
        <name>a divalent metal cation</name>
        <dbReference type="ChEBI" id="CHEBI:60240"/>
    </cofactor>
</comment>
<evidence type="ECO:0000256" key="4">
    <source>
        <dbReference type="ARBA" id="ARBA00023239"/>
    </source>
</evidence>
<organism evidence="8 9">
    <name type="scientific">Brucella tritici</name>
    <dbReference type="NCBI Taxonomy" id="94626"/>
    <lineage>
        <taxon>Bacteria</taxon>
        <taxon>Pseudomonadati</taxon>
        <taxon>Pseudomonadota</taxon>
        <taxon>Alphaproteobacteria</taxon>
        <taxon>Hyphomicrobiales</taxon>
        <taxon>Brucellaceae</taxon>
        <taxon>Brucella/Ochrobactrum group</taxon>
        <taxon>Brucella</taxon>
    </lineage>
</organism>
<evidence type="ECO:0000313" key="8">
    <source>
        <dbReference type="EMBL" id="KAB2657946.1"/>
    </source>
</evidence>
<dbReference type="Pfam" id="PF03328">
    <property type="entry name" value="HpcH_HpaI"/>
    <property type="match status" value="1"/>
</dbReference>
<dbReference type="EMBL" id="WBVY01000002">
    <property type="protein sequence ID" value="KAB2657946.1"/>
    <property type="molecule type" value="Genomic_DNA"/>
</dbReference>
<accession>A0A7V7VVW2</accession>
<dbReference type="InterPro" id="IPR040442">
    <property type="entry name" value="Pyrv_kinase-like_dom_sf"/>
</dbReference>
<evidence type="ECO:0000256" key="1">
    <source>
        <dbReference type="ARBA" id="ARBA00001968"/>
    </source>
</evidence>
<evidence type="ECO:0000256" key="5">
    <source>
        <dbReference type="ARBA" id="ARBA00023317"/>
    </source>
</evidence>
<name>A0A7V7VVW2_9HYPH</name>
<dbReference type="AlphaFoldDB" id="A0A7V7VVW2"/>
<reference evidence="8 9" key="1">
    <citation type="submission" date="2019-09" db="EMBL/GenBank/DDBJ databases">
        <title>Taxonomic organization of the family Brucellaceae based on a phylogenomic approach.</title>
        <authorList>
            <person name="Leclercq S."/>
            <person name="Cloeckaert A."/>
            <person name="Zygmunt M.S."/>
        </authorList>
    </citation>
    <scope>NUCLEOTIDE SEQUENCE [LARGE SCALE GENOMIC DNA]</scope>
    <source>
        <strain evidence="8 9">TA93</strain>
    </source>
</reference>
<evidence type="ECO:0000313" key="9">
    <source>
        <dbReference type="Proteomes" id="UP000460650"/>
    </source>
</evidence>